<name>A0A843TIE1_COLES</name>
<organism evidence="1 2">
    <name type="scientific">Colocasia esculenta</name>
    <name type="common">Wild taro</name>
    <name type="synonym">Arum esculentum</name>
    <dbReference type="NCBI Taxonomy" id="4460"/>
    <lineage>
        <taxon>Eukaryota</taxon>
        <taxon>Viridiplantae</taxon>
        <taxon>Streptophyta</taxon>
        <taxon>Embryophyta</taxon>
        <taxon>Tracheophyta</taxon>
        <taxon>Spermatophyta</taxon>
        <taxon>Magnoliopsida</taxon>
        <taxon>Liliopsida</taxon>
        <taxon>Araceae</taxon>
        <taxon>Aroideae</taxon>
        <taxon>Colocasieae</taxon>
        <taxon>Colocasia</taxon>
    </lineage>
</organism>
<gene>
    <name evidence="1" type="ORF">Taro_001605</name>
</gene>
<dbReference type="EMBL" id="NMUH01000034">
    <property type="protein sequence ID" value="MQL69314.1"/>
    <property type="molecule type" value="Genomic_DNA"/>
</dbReference>
<evidence type="ECO:0000313" key="2">
    <source>
        <dbReference type="Proteomes" id="UP000652761"/>
    </source>
</evidence>
<sequence length="30" mass="3271">MVALTVVQGHGDSVLQCSRLSPHTPPRRDL</sequence>
<protein>
    <submittedName>
        <fullName evidence="1">Uncharacterized protein</fullName>
    </submittedName>
</protein>
<comment type="caution">
    <text evidence="1">The sequence shown here is derived from an EMBL/GenBank/DDBJ whole genome shotgun (WGS) entry which is preliminary data.</text>
</comment>
<dbReference type="Proteomes" id="UP000652761">
    <property type="component" value="Unassembled WGS sequence"/>
</dbReference>
<evidence type="ECO:0000313" key="1">
    <source>
        <dbReference type="EMBL" id="MQL69314.1"/>
    </source>
</evidence>
<keyword evidence="2" id="KW-1185">Reference proteome</keyword>
<dbReference type="AlphaFoldDB" id="A0A843TIE1"/>
<reference evidence="1" key="1">
    <citation type="submission" date="2017-07" db="EMBL/GenBank/DDBJ databases">
        <title>Taro Niue Genome Assembly and Annotation.</title>
        <authorList>
            <person name="Atibalentja N."/>
            <person name="Keating K."/>
            <person name="Fields C.J."/>
        </authorList>
    </citation>
    <scope>NUCLEOTIDE SEQUENCE</scope>
    <source>
        <strain evidence="1">Niue_2</strain>
        <tissue evidence="1">Leaf</tissue>
    </source>
</reference>
<proteinExistence type="predicted"/>
<accession>A0A843TIE1</accession>